<gene>
    <name evidence="14" type="primary">rpoN</name>
    <name evidence="14" type="ORF">DEH80_16875</name>
</gene>
<dbReference type="InterPro" id="IPR007046">
    <property type="entry name" value="RNA_pol_sigma_54_core-bd"/>
</dbReference>
<accession>A0A383XPJ0</accession>
<dbReference type="Pfam" id="PF04552">
    <property type="entry name" value="Sigma54_DBD"/>
    <property type="match status" value="1"/>
</dbReference>
<comment type="similarity">
    <text evidence="1 10">Belongs to the sigma-54 factor family.</text>
</comment>
<dbReference type="GO" id="GO:0001216">
    <property type="term" value="F:DNA-binding transcription activator activity"/>
    <property type="evidence" value="ECO:0007669"/>
    <property type="project" value="InterPro"/>
</dbReference>
<dbReference type="Pfam" id="PF00309">
    <property type="entry name" value="Sigma54_AID"/>
    <property type="match status" value="1"/>
</dbReference>
<feature type="coiled-coil region" evidence="11">
    <location>
        <begin position="23"/>
        <end position="50"/>
    </location>
</feature>
<keyword evidence="9 10" id="KW-0804">Transcription</keyword>
<protein>
    <recommendedName>
        <fullName evidence="2 10">RNA polymerase sigma-54 factor</fullName>
    </recommendedName>
</protein>
<evidence type="ECO:0000259" key="13">
    <source>
        <dbReference type="Pfam" id="PF04963"/>
    </source>
</evidence>
<reference evidence="14 15" key="1">
    <citation type="submission" date="2018-05" db="EMBL/GenBank/DDBJ databases">
        <title>Abyssibacter profundi OUC007T gen. nov., sp. nov, a marine bacterium isolated from seawater of the Mariana Trench.</title>
        <authorList>
            <person name="Zhou S."/>
        </authorList>
    </citation>
    <scope>NUCLEOTIDE SEQUENCE [LARGE SCALE GENOMIC DNA]</scope>
    <source>
        <strain evidence="14 15">OUC007</strain>
    </source>
</reference>
<dbReference type="NCBIfam" id="TIGR02395">
    <property type="entry name" value="rpoN_sigma"/>
    <property type="match status" value="1"/>
</dbReference>
<keyword evidence="6 10" id="KW-0805">Transcription regulation</keyword>
<dbReference type="AlphaFoldDB" id="A0A383XPJ0"/>
<evidence type="ECO:0000256" key="5">
    <source>
        <dbReference type="ARBA" id="ARBA00022695"/>
    </source>
</evidence>
<dbReference type="PIRSF" id="PIRSF000774">
    <property type="entry name" value="RpoN"/>
    <property type="match status" value="1"/>
</dbReference>
<evidence type="ECO:0000256" key="2">
    <source>
        <dbReference type="ARBA" id="ARBA00019942"/>
    </source>
</evidence>
<evidence type="ECO:0000256" key="9">
    <source>
        <dbReference type="ARBA" id="ARBA00023163"/>
    </source>
</evidence>
<keyword evidence="11" id="KW-0175">Coiled coil</keyword>
<comment type="caution">
    <text evidence="14">The sequence shown here is derived from an EMBL/GenBank/DDBJ whole genome shotgun (WGS) entry which is preliminary data.</text>
</comment>
<evidence type="ECO:0000313" key="14">
    <source>
        <dbReference type="EMBL" id="PWN54544.1"/>
    </source>
</evidence>
<evidence type="ECO:0000256" key="4">
    <source>
        <dbReference type="ARBA" id="ARBA00022679"/>
    </source>
</evidence>
<keyword evidence="15" id="KW-1185">Reference proteome</keyword>
<dbReference type="GO" id="GO:0016779">
    <property type="term" value="F:nucleotidyltransferase activity"/>
    <property type="evidence" value="ECO:0007669"/>
    <property type="project" value="UniProtKB-KW"/>
</dbReference>
<evidence type="ECO:0000259" key="12">
    <source>
        <dbReference type="Pfam" id="PF04552"/>
    </source>
</evidence>
<dbReference type="PANTHER" id="PTHR32248">
    <property type="entry name" value="RNA POLYMERASE SIGMA-54 FACTOR"/>
    <property type="match status" value="1"/>
</dbReference>
<proteinExistence type="inferred from homology"/>
<dbReference type="GO" id="GO:0003677">
    <property type="term" value="F:DNA binding"/>
    <property type="evidence" value="ECO:0007669"/>
    <property type="project" value="UniProtKB-KW"/>
</dbReference>
<dbReference type="Gene3D" id="1.10.10.60">
    <property type="entry name" value="Homeodomain-like"/>
    <property type="match status" value="1"/>
</dbReference>
<comment type="function">
    <text evidence="10">Sigma factors are initiation factors that promote the attachment of RNA polymerase to specific initiation sites and are then released.</text>
</comment>
<dbReference type="OrthoDB" id="9814402at2"/>
<keyword evidence="7 10" id="KW-0731">Sigma factor</keyword>
<evidence type="ECO:0000256" key="8">
    <source>
        <dbReference type="ARBA" id="ARBA00023125"/>
    </source>
</evidence>
<keyword evidence="4 10" id="KW-0808">Transferase</keyword>
<dbReference type="PANTHER" id="PTHR32248:SF4">
    <property type="entry name" value="RNA POLYMERASE SIGMA-54 FACTOR"/>
    <property type="match status" value="1"/>
</dbReference>
<dbReference type="RefSeq" id="WP_109721699.1">
    <property type="nucleotide sequence ID" value="NZ_QEQK01000024.1"/>
</dbReference>
<dbReference type="Pfam" id="PF04963">
    <property type="entry name" value="Sigma54_CBD"/>
    <property type="match status" value="1"/>
</dbReference>
<dbReference type="Gene3D" id="1.10.10.1330">
    <property type="entry name" value="RNA polymerase sigma-54 factor, core-binding domain"/>
    <property type="match status" value="1"/>
</dbReference>
<organism evidence="14 15">
    <name type="scientific">Abyssibacter profundi</name>
    <dbReference type="NCBI Taxonomy" id="2182787"/>
    <lineage>
        <taxon>Bacteria</taxon>
        <taxon>Pseudomonadati</taxon>
        <taxon>Pseudomonadota</taxon>
        <taxon>Gammaproteobacteria</taxon>
        <taxon>Chromatiales</taxon>
        <taxon>Oceanococcaceae</taxon>
        <taxon>Abyssibacter</taxon>
    </lineage>
</organism>
<dbReference type="InterPro" id="IPR000394">
    <property type="entry name" value="RNA_pol_sigma_54"/>
</dbReference>
<evidence type="ECO:0000256" key="3">
    <source>
        <dbReference type="ARBA" id="ARBA00022478"/>
    </source>
</evidence>
<dbReference type="PRINTS" id="PR00045">
    <property type="entry name" value="SIGMA54FCT"/>
</dbReference>
<dbReference type="InterPro" id="IPR038709">
    <property type="entry name" value="RpoN_core-bd_sf"/>
</dbReference>
<evidence type="ECO:0000256" key="6">
    <source>
        <dbReference type="ARBA" id="ARBA00023015"/>
    </source>
</evidence>
<dbReference type="Proteomes" id="UP000251800">
    <property type="component" value="Unassembled WGS sequence"/>
</dbReference>
<keyword evidence="3 10" id="KW-0240">DNA-directed RNA polymerase</keyword>
<evidence type="ECO:0000256" key="1">
    <source>
        <dbReference type="ARBA" id="ARBA00008798"/>
    </source>
</evidence>
<evidence type="ECO:0000256" key="10">
    <source>
        <dbReference type="PIRNR" id="PIRNR000774"/>
    </source>
</evidence>
<feature type="domain" description="RNA polymerase sigma factor 54 DNA-binding" evidence="12">
    <location>
        <begin position="286"/>
        <end position="440"/>
    </location>
</feature>
<evidence type="ECO:0000313" key="15">
    <source>
        <dbReference type="Proteomes" id="UP000251800"/>
    </source>
</evidence>
<dbReference type="EMBL" id="QEQK01000024">
    <property type="protein sequence ID" value="PWN54544.1"/>
    <property type="molecule type" value="Genomic_DNA"/>
</dbReference>
<feature type="domain" description="RNA polymerase sigma factor 54 core-binding" evidence="13">
    <location>
        <begin position="85"/>
        <end position="271"/>
    </location>
</feature>
<dbReference type="GO" id="GO:0006352">
    <property type="term" value="P:DNA-templated transcription initiation"/>
    <property type="evidence" value="ECO:0007669"/>
    <property type="project" value="InterPro"/>
</dbReference>
<keyword evidence="5 10" id="KW-0548">Nucleotidyltransferase</keyword>
<evidence type="ECO:0000256" key="11">
    <source>
        <dbReference type="SAM" id="Coils"/>
    </source>
</evidence>
<dbReference type="GO" id="GO:0016987">
    <property type="term" value="F:sigma factor activity"/>
    <property type="evidence" value="ECO:0007669"/>
    <property type="project" value="UniProtKB-KW"/>
</dbReference>
<dbReference type="PROSITE" id="PS00718">
    <property type="entry name" value="SIGMA54_2"/>
    <property type="match status" value="1"/>
</dbReference>
<name>A0A383XPJ0_9GAMM</name>
<dbReference type="GO" id="GO:0000428">
    <property type="term" value="C:DNA-directed RNA polymerase complex"/>
    <property type="evidence" value="ECO:0007669"/>
    <property type="project" value="UniProtKB-KW"/>
</dbReference>
<sequence>MRQNLGARITTSATMTPQLIQSIRFLQLSAQEIEQEIADMLDRNLMLESDDASGSDEAGEEGFDDIAVLGASAGDEIPEDRQPSSADRDLRARLMDQIPVVFSDATDLQIALGILDALDETGYLEERPIDLARGLSAAGLDVCLERVEQVRGEFMQLEPAGVGAIDLRECLLAQLEDSSHAEAGLAAQIISEHLEALAQAELDQLCQALDVDMTTLRRAIDCIRRLNPKPGLDAGASESAVPDAIVEATADGWRVRLNQAAHPQLRVNSTYERMLGQCTRSDAAALNDQLVEARWFLRSIEMRRDTILRTVQAIFERQPEFLTRGEAGLRPMTLKQIADDIGMHESTICRVSNSKYIQTPLGVFELKRFFSSEVGTGTRTSASGIAVKAMIRDIVADEPRDEPFCDADITAILARRGVTVARRTVAKYREALGIASAKLRAKRGMTLAEALA</sequence>
<dbReference type="PROSITE" id="PS50044">
    <property type="entry name" value="SIGMA54_3"/>
    <property type="match status" value="1"/>
</dbReference>
<keyword evidence="8 10" id="KW-0238">DNA-binding</keyword>
<evidence type="ECO:0000256" key="7">
    <source>
        <dbReference type="ARBA" id="ARBA00023082"/>
    </source>
</evidence>
<dbReference type="InterPro" id="IPR007634">
    <property type="entry name" value="RNA_pol_sigma_54_DNA-bd"/>
</dbReference>